<dbReference type="Pfam" id="PF01803">
    <property type="entry name" value="LIM_bind"/>
    <property type="match status" value="1"/>
</dbReference>
<dbReference type="InterPro" id="IPR029005">
    <property type="entry name" value="LIM-bd/SEUSS"/>
</dbReference>
<dbReference type="EMBL" id="KV722613">
    <property type="protein sequence ID" value="OCH85036.1"/>
    <property type="molecule type" value="Genomic_DNA"/>
</dbReference>
<protein>
    <submittedName>
        <fullName evidence="1">Uncharacterized protein</fullName>
    </submittedName>
</protein>
<evidence type="ECO:0000313" key="1">
    <source>
        <dbReference type="EMBL" id="OCH85036.1"/>
    </source>
</evidence>
<name>A0A8E2AIB2_9APHY</name>
<dbReference type="Proteomes" id="UP000250043">
    <property type="component" value="Unassembled WGS sequence"/>
</dbReference>
<dbReference type="OrthoDB" id="774557at2759"/>
<dbReference type="AlphaFoldDB" id="A0A8E2AIB2"/>
<keyword evidence="2" id="KW-1185">Reference proteome</keyword>
<gene>
    <name evidence="1" type="ORF">OBBRIDRAFT_740580</name>
</gene>
<accession>A0A8E2AIB2</accession>
<reference evidence="1 2" key="1">
    <citation type="submission" date="2016-07" db="EMBL/GenBank/DDBJ databases">
        <title>Draft genome of the white-rot fungus Obba rivulosa 3A-2.</title>
        <authorList>
            <consortium name="DOE Joint Genome Institute"/>
            <person name="Miettinen O."/>
            <person name="Riley R."/>
            <person name="Acob R."/>
            <person name="Barry K."/>
            <person name="Cullen D."/>
            <person name="De Vries R."/>
            <person name="Hainaut M."/>
            <person name="Hatakka A."/>
            <person name="Henrissat B."/>
            <person name="Hilden K."/>
            <person name="Kuo R."/>
            <person name="Labutti K."/>
            <person name="Lipzen A."/>
            <person name="Makela M.R."/>
            <person name="Sandor L."/>
            <person name="Spatafora J.W."/>
            <person name="Grigoriev I.V."/>
            <person name="Hibbett D.S."/>
        </authorList>
    </citation>
    <scope>NUCLEOTIDE SEQUENCE [LARGE SCALE GENOMIC DNA]</scope>
    <source>
        <strain evidence="1 2">3A-2</strain>
    </source>
</reference>
<organism evidence="1 2">
    <name type="scientific">Obba rivulosa</name>
    <dbReference type="NCBI Taxonomy" id="1052685"/>
    <lineage>
        <taxon>Eukaryota</taxon>
        <taxon>Fungi</taxon>
        <taxon>Dikarya</taxon>
        <taxon>Basidiomycota</taxon>
        <taxon>Agaricomycotina</taxon>
        <taxon>Agaricomycetes</taxon>
        <taxon>Polyporales</taxon>
        <taxon>Gelatoporiaceae</taxon>
        <taxon>Obba</taxon>
    </lineage>
</organism>
<sequence length="300" mass="33627">MLFTARNARPVLLIRPAYTRFSHLIGWGQSVMFLLRLSACLAAETPQAMSGRLQLSHWENLVETFFTDYAVMRLTLWKDNQRTEAKPFEIGVPILPRFFLVTAQSGVRSMSFTLEGARERVTTPGRATIDCAGAVWTFRYTSGYTVTLRGTLSARLFVQPPKEDSPQQYPALKFEEIFFDASTHEKLILLDAVQGQRTVESPRTPVMNGAPYNPEREENRLHIEHAYLPGEPVNAFGIPQATMRCLEASQSPSSQRSEADVSIQQLAESVAQMRELIHFSAEQKLGPKGVSSADRVSAVY</sequence>
<dbReference type="PANTHER" id="PTHR10378">
    <property type="entry name" value="LIM DOMAIN-BINDING PROTEIN"/>
    <property type="match status" value="1"/>
</dbReference>
<proteinExistence type="predicted"/>
<evidence type="ECO:0000313" key="2">
    <source>
        <dbReference type="Proteomes" id="UP000250043"/>
    </source>
</evidence>